<dbReference type="AlphaFoldDB" id="A0A068SCJ8"/>
<organism evidence="2 3">
    <name type="scientific">Lichtheimia corymbifera JMRC:FSU:9682</name>
    <dbReference type="NCBI Taxonomy" id="1263082"/>
    <lineage>
        <taxon>Eukaryota</taxon>
        <taxon>Fungi</taxon>
        <taxon>Fungi incertae sedis</taxon>
        <taxon>Mucoromycota</taxon>
        <taxon>Mucoromycotina</taxon>
        <taxon>Mucoromycetes</taxon>
        <taxon>Mucorales</taxon>
        <taxon>Lichtheimiaceae</taxon>
        <taxon>Lichtheimia</taxon>
    </lineage>
</organism>
<reference evidence="2" key="1">
    <citation type="submission" date="2013-08" db="EMBL/GenBank/DDBJ databases">
        <title>Gene expansion shapes genome architecture in the human pathogen Lichtheimia corymbifera: an evolutionary genomics analysis in the ancient terrestrial Mucorales (Mucoromycotina).</title>
        <authorList>
            <person name="Schwartze V.U."/>
            <person name="Winter S."/>
            <person name="Shelest E."/>
            <person name="Marcet-Houben M."/>
            <person name="Horn F."/>
            <person name="Wehner S."/>
            <person name="Hoffmann K."/>
            <person name="Riege K."/>
            <person name="Sammeth M."/>
            <person name="Nowrousian M."/>
            <person name="Valiante V."/>
            <person name="Linde J."/>
            <person name="Jacobsen I.D."/>
            <person name="Marz M."/>
            <person name="Brakhage A.A."/>
            <person name="Gabaldon T."/>
            <person name="Bocker S."/>
            <person name="Voigt K."/>
        </authorList>
    </citation>
    <scope>NUCLEOTIDE SEQUENCE [LARGE SCALE GENOMIC DNA]</scope>
    <source>
        <strain evidence="2">FSU 9682</strain>
    </source>
</reference>
<dbReference type="EMBL" id="CBTN010000083">
    <property type="protein sequence ID" value="CDH60103.1"/>
    <property type="molecule type" value="Genomic_DNA"/>
</dbReference>
<protein>
    <submittedName>
        <fullName evidence="2">Uncharacterized protein</fullName>
    </submittedName>
</protein>
<sequence>MRLKLFRTTNNDNVASLVEDDKYPTTTTPFYHEQKRALTEPRRHIKSPITSSTPFSSTGSGRKQQRRRRLSLVMHMFEENSNVKVADERLITHRAPMDGENYNEMQQPAALWSSKSYNNTRTTQSNIEKCGSWSSLISETESHLSTSSSSSVYEYAKEGSSLLNAASQGHITALSPPPRPNASSGKEKQNISDSAQHDACEYLTTMPTSSSSSSKSKVDILMEENRRLREANTRIQQMQHEDKLSNIQRPTQDAEARVCCSCVCRSNPLEHRTDINVCQSVI</sequence>
<comment type="caution">
    <text evidence="2">The sequence shown here is derived from an EMBL/GenBank/DDBJ whole genome shotgun (WGS) entry which is preliminary data.</text>
</comment>
<feature type="compositionally biased region" description="Low complexity" evidence="1">
    <location>
        <begin position="47"/>
        <end position="61"/>
    </location>
</feature>
<feature type="region of interest" description="Disordered" evidence="1">
    <location>
        <begin position="170"/>
        <end position="194"/>
    </location>
</feature>
<evidence type="ECO:0000256" key="1">
    <source>
        <dbReference type="SAM" id="MobiDB-lite"/>
    </source>
</evidence>
<dbReference type="VEuPathDB" id="FungiDB:LCOR_10895.1"/>
<dbReference type="OrthoDB" id="2261744at2759"/>
<feature type="region of interest" description="Disordered" evidence="1">
    <location>
        <begin position="35"/>
        <end position="67"/>
    </location>
</feature>
<keyword evidence="3" id="KW-1185">Reference proteome</keyword>
<feature type="compositionally biased region" description="Basic and acidic residues" evidence="1">
    <location>
        <begin position="185"/>
        <end position="194"/>
    </location>
</feature>
<evidence type="ECO:0000313" key="3">
    <source>
        <dbReference type="Proteomes" id="UP000027586"/>
    </source>
</evidence>
<proteinExistence type="predicted"/>
<accession>A0A068SCJ8</accession>
<evidence type="ECO:0000313" key="2">
    <source>
        <dbReference type="EMBL" id="CDH60103.1"/>
    </source>
</evidence>
<gene>
    <name evidence="2" type="ORF">LCOR_10895.1</name>
</gene>
<dbReference type="Proteomes" id="UP000027586">
    <property type="component" value="Unassembled WGS sequence"/>
</dbReference>
<name>A0A068SCJ8_9FUNG</name>